<keyword evidence="6" id="KW-0598">Phosphotransferase system</keyword>
<dbReference type="InterPro" id="IPR001996">
    <property type="entry name" value="PTS_IIB_1"/>
</dbReference>
<proteinExistence type="predicted"/>
<dbReference type="GO" id="GO:0008982">
    <property type="term" value="F:protein-N(PI)-phosphohistidine-sugar phosphotransferase activity"/>
    <property type="evidence" value="ECO:0007669"/>
    <property type="project" value="InterPro"/>
</dbReference>
<evidence type="ECO:0000256" key="8">
    <source>
        <dbReference type="ARBA" id="ARBA00022777"/>
    </source>
</evidence>
<dbReference type="SUPFAM" id="SSF55604">
    <property type="entry name" value="Glucose permease domain IIB"/>
    <property type="match status" value="1"/>
</dbReference>
<evidence type="ECO:0000256" key="6">
    <source>
        <dbReference type="ARBA" id="ARBA00022683"/>
    </source>
</evidence>
<keyword evidence="5" id="KW-0808">Transferase</keyword>
<evidence type="ECO:0000313" key="16">
    <source>
        <dbReference type="Proteomes" id="UP000295565"/>
    </source>
</evidence>
<gene>
    <name evidence="15" type="ORF">EV690_3630</name>
</gene>
<feature type="transmembrane region" description="Helical" evidence="12">
    <location>
        <begin position="114"/>
        <end position="139"/>
    </location>
</feature>
<feature type="domain" description="PTS EIIC type-1" evidence="14">
    <location>
        <begin position="105"/>
        <end position="466"/>
    </location>
</feature>
<feature type="transmembrane region" description="Helical" evidence="12">
    <location>
        <begin position="205"/>
        <end position="228"/>
    </location>
</feature>
<feature type="transmembrane region" description="Helical" evidence="12">
    <location>
        <begin position="283"/>
        <end position="308"/>
    </location>
</feature>
<dbReference type="GO" id="GO:0009401">
    <property type="term" value="P:phosphoenolpyruvate-dependent sugar phosphotransferase system"/>
    <property type="evidence" value="ECO:0007669"/>
    <property type="project" value="UniProtKB-KW"/>
</dbReference>
<dbReference type="CDD" id="cd00212">
    <property type="entry name" value="PTS_IIB_glc"/>
    <property type="match status" value="1"/>
</dbReference>
<feature type="transmembrane region" description="Helical" evidence="12">
    <location>
        <begin position="248"/>
        <end position="271"/>
    </location>
</feature>
<evidence type="ECO:0000259" key="13">
    <source>
        <dbReference type="PROSITE" id="PS51098"/>
    </source>
</evidence>
<keyword evidence="3" id="KW-1003">Cell membrane</keyword>
<dbReference type="InterPro" id="IPR018113">
    <property type="entry name" value="PTrfase_EIIB_Cys"/>
</dbReference>
<dbReference type="InterPro" id="IPR003352">
    <property type="entry name" value="PTS_EIIC"/>
</dbReference>
<evidence type="ECO:0000256" key="12">
    <source>
        <dbReference type="SAM" id="Phobius"/>
    </source>
</evidence>
<evidence type="ECO:0000256" key="3">
    <source>
        <dbReference type="ARBA" id="ARBA00022475"/>
    </source>
</evidence>
<dbReference type="PROSITE" id="PS01035">
    <property type="entry name" value="PTS_EIIB_TYPE_1_CYS"/>
    <property type="match status" value="1"/>
</dbReference>
<feature type="transmembrane region" description="Helical" evidence="12">
    <location>
        <begin position="172"/>
        <end position="193"/>
    </location>
</feature>
<evidence type="ECO:0000313" key="15">
    <source>
        <dbReference type="EMBL" id="TCK46354.1"/>
    </source>
</evidence>
<dbReference type="InterPro" id="IPR036878">
    <property type="entry name" value="Glu_permease_IIB"/>
</dbReference>
<keyword evidence="7 12" id="KW-0812">Transmembrane</keyword>
<dbReference type="InterPro" id="IPR050558">
    <property type="entry name" value="PTS_Sugar-Specific_Components"/>
</dbReference>
<dbReference type="PANTHER" id="PTHR30175">
    <property type="entry name" value="PHOSPHOTRANSFERASE SYSTEM TRANSPORT PROTEIN"/>
    <property type="match status" value="1"/>
</dbReference>
<feature type="domain" description="PTS EIIB type-1" evidence="13">
    <location>
        <begin position="4"/>
        <end position="86"/>
    </location>
</feature>
<dbReference type="Proteomes" id="UP000295565">
    <property type="component" value="Unassembled WGS sequence"/>
</dbReference>
<evidence type="ECO:0000256" key="9">
    <source>
        <dbReference type="ARBA" id="ARBA00022989"/>
    </source>
</evidence>
<keyword evidence="8" id="KW-0418">Kinase</keyword>
<accession>A0A4R1J7S4</accession>
<dbReference type="InterPro" id="IPR013013">
    <property type="entry name" value="PTS_EIIC_1"/>
</dbReference>
<comment type="subcellular location">
    <subcellularLocation>
        <location evidence="1">Cell membrane</location>
        <topology evidence="1">Multi-pass membrane protein</topology>
    </subcellularLocation>
</comment>
<comment type="caution">
    <text evidence="15">The sequence shown here is derived from an EMBL/GenBank/DDBJ whole genome shotgun (WGS) entry which is preliminary data.</text>
</comment>
<keyword evidence="9 12" id="KW-1133">Transmembrane helix</keyword>
<dbReference type="Pfam" id="PF02378">
    <property type="entry name" value="PTS_EIIC"/>
    <property type="match status" value="1"/>
</dbReference>
<keyword evidence="2" id="KW-0813">Transport</keyword>
<keyword evidence="4" id="KW-0762">Sugar transport</keyword>
<evidence type="ECO:0000256" key="5">
    <source>
        <dbReference type="ARBA" id="ARBA00022679"/>
    </source>
</evidence>
<reference evidence="15 16" key="1">
    <citation type="submission" date="2019-03" db="EMBL/GenBank/DDBJ databases">
        <title>Genomic Encyclopedia of Type Strains, Phase IV (KMG-IV): sequencing the most valuable type-strain genomes for metagenomic binning, comparative biology and taxonomic classification.</title>
        <authorList>
            <person name="Goeker M."/>
        </authorList>
    </citation>
    <scope>NUCLEOTIDE SEQUENCE [LARGE SCALE GENOMIC DNA]</scope>
    <source>
        <strain evidence="15 16">DSM 18577</strain>
    </source>
</reference>
<feature type="transmembrane region" description="Helical" evidence="12">
    <location>
        <begin position="328"/>
        <end position="348"/>
    </location>
</feature>
<evidence type="ECO:0000256" key="1">
    <source>
        <dbReference type="ARBA" id="ARBA00004651"/>
    </source>
</evidence>
<dbReference type="OrthoDB" id="92465at2"/>
<dbReference type="AlphaFoldDB" id="A0A4R1J7S4"/>
<feature type="active site" description="Phosphocysteine intermediate; for EIIB activity" evidence="11">
    <location>
        <position position="26"/>
    </location>
</feature>
<dbReference type="GO" id="GO:0005886">
    <property type="term" value="C:plasma membrane"/>
    <property type="evidence" value="ECO:0007669"/>
    <property type="project" value="UniProtKB-SubCell"/>
</dbReference>
<organism evidence="15 16">
    <name type="scientific">Celerinatantimonas diazotrophica</name>
    <dbReference type="NCBI Taxonomy" id="412034"/>
    <lineage>
        <taxon>Bacteria</taxon>
        <taxon>Pseudomonadati</taxon>
        <taxon>Pseudomonadota</taxon>
        <taxon>Gammaproteobacteria</taxon>
        <taxon>Celerinatantimonadaceae</taxon>
        <taxon>Celerinatantimonas</taxon>
    </lineage>
</organism>
<evidence type="ECO:0000256" key="7">
    <source>
        <dbReference type="ARBA" id="ARBA00022692"/>
    </source>
</evidence>
<sequence length="481" mass="50811">MAYEELAAEIIEGVGGSENIVSLIHCATRLRFKLKDHEKTNRDALKANPGVITVVESGGQFQVVIGNHVGDVFAALQNLEAGNIGETSNAAEQSSHDSILARFIDIISGIFTPLLGIMAASGILKGLLALLVACGWLATDTGTYKILFAGSDALFYFFPIILGYTAGVKFGGNPFVTMVIGGALVYPAMTAAFHASQAPDAAPMLFLGIPVILMNYTSSVIPIIFSSWVSSRLERLFNRLLHSSVRNFFTPLLCIIVVVPLTFLAIGPVATWLSQLLAHAYELIYGVSPVVAGLVMGACWQILVIFGLHWGFVPIIINNLSVLGSDSMMPLLIPAVLAQAGAALGIFLRTRDSKLKTLAGSCFLSGLFGITEPAIYGINLPHKRPFIFGCIGGAIGAAIIGFYQTHIYSFGLPSILTFPQLIPPTGMNASVWAAVIASVIAIVVAATLTFLFGLKREPAVQANNDPSAVVATSASGDVAKS</sequence>
<dbReference type="Pfam" id="PF00367">
    <property type="entry name" value="PTS_EIIB"/>
    <property type="match status" value="1"/>
</dbReference>
<protein>
    <submittedName>
        <fullName evidence="15">PTS system beta-glucoside-specific IIA component (Glc family) /PTS system beta-glucoside-specific IIB component (Glc family) /PTS system beta-glucoside-specific IIC component (Glc family)</fullName>
    </submittedName>
</protein>
<dbReference type="PROSITE" id="PS51098">
    <property type="entry name" value="PTS_EIIB_TYPE_1"/>
    <property type="match status" value="1"/>
</dbReference>
<keyword evidence="10 12" id="KW-0472">Membrane</keyword>
<evidence type="ECO:0000256" key="4">
    <source>
        <dbReference type="ARBA" id="ARBA00022597"/>
    </source>
</evidence>
<evidence type="ECO:0000259" key="14">
    <source>
        <dbReference type="PROSITE" id="PS51103"/>
    </source>
</evidence>
<evidence type="ECO:0000256" key="2">
    <source>
        <dbReference type="ARBA" id="ARBA00022448"/>
    </source>
</evidence>
<evidence type="ECO:0000256" key="11">
    <source>
        <dbReference type="PROSITE-ProRule" id="PRU00421"/>
    </source>
</evidence>
<dbReference type="PANTHER" id="PTHR30175:SF1">
    <property type="entry name" value="PTS SYSTEM ARBUTIN-, CELLOBIOSE-, AND SALICIN-SPECIFIC EIIBC COMPONENT-RELATED"/>
    <property type="match status" value="1"/>
</dbReference>
<dbReference type="FunFam" id="3.30.1360.60:FF:000001">
    <property type="entry name" value="PTS system glucose-specific IIBC component PtsG"/>
    <property type="match status" value="1"/>
</dbReference>
<dbReference type="EMBL" id="SMGD01000019">
    <property type="protein sequence ID" value="TCK46354.1"/>
    <property type="molecule type" value="Genomic_DNA"/>
</dbReference>
<dbReference type="Gene3D" id="3.30.1360.60">
    <property type="entry name" value="Glucose permease domain IIB"/>
    <property type="match status" value="1"/>
</dbReference>
<dbReference type="GO" id="GO:0016301">
    <property type="term" value="F:kinase activity"/>
    <property type="evidence" value="ECO:0007669"/>
    <property type="project" value="UniProtKB-KW"/>
</dbReference>
<feature type="transmembrane region" description="Helical" evidence="12">
    <location>
        <begin position="146"/>
        <end position="166"/>
    </location>
</feature>
<dbReference type="PROSITE" id="PS51103">
    <property type="entry name" value="PTS_EIIC_TYPE_1"/>
    <property type="match status" value="1"/>
</dbReference>
<keyword evidence="16" id="KW-1185">Reference proteome</keyword>
<name>A0A4R1J7S4_9GAMM</name>
<feature type="transmembrane region" description="Helical" evidence="12">
    <location>
        <begin position="386"/>
        <end position="409"/>
    </location>
</feature>
<evidence type="ECO:0000256" key="10">
    <source>
        <dbReference type="ARBA" id="ARBA00023136"/>
    </source>
</evidence>
<feature type="transmembrane region" description="Helical" evidence="12">
    <location>
        <begin position="429"/>
        <end position="454"/>
    </location>
</feature>
<dbReference type="GO" id="GO:0090589">
    <property type="term" value="F:protein-phosphocysteine-trehalose phosphotransferase system transporter activity"/>
    <property type="evidence" value="ECO:0007669"/>
    <property type="project" value="TreeGrafter"/>
</dbReference>
<dbReference type="GO" id="GO:0015771">
    <property type="term" value="P:trehalose transport"/>
    <property type="evidence" value="ECO:0007669"/>
    <property type="project" value="TreeGrafter"/>
</dbReference>